<dbReference type="InParanoid" id="A0A545AZS5"/>
<dbReference type="PANTHER" id="PTHR33121:SF70">
    <property type="entry name" value="SIGNALING PROTEIN YKOW"/>
    <property type="match status" value="1"/>
</dbReference>
<organism evidence="3 4">
    <name type="scientific">Cryptosporangium phraense</name>
    <dbReference type="NCBI Taxonomy" id="2593070"/>
    <lineage>
        <taxon>Bacteria</taxon>
        <taxon>Bacillati</taxon>
        <taxon>Actinomycetota</taxon>
        <taxon>Actinomycetes</taxon>
        <taxon>Cryptosporangiales</taxon>
        <taxon>Cryptosporangiaceae</taxon>
        <taxon>Cryptosporangium</taxon>
    </lineage>
</organism>
<dbReference type="GO" id="GO:0071111">
    <property type="term" value="F:cyclic-guanylate-specific phosphodiesterase activity"/>
    <property type="evidence" value="ECO:0007669"/>
    <property type="project" value="InterPro"/>
</dbReference>
<dbReference type="OrthoDB" id="23692at2"/>
<dbReference type="SUPFAM" id="SSF141868">
    <property type="entry name" value="EAL domain-like"/>
    <property type="match status" value="1"/>
</dbReference>
<dbReference type="Gene3D" id="3.20.20.450">
    <property type="entry name" value="EAL domain"/>
    <property type="match status" value="1"/>
</dbReference>
<feature type="domain" description="EAL" evidence="1">
    <location>
        <begin position="422"/>
        <end position="675"/>
    </location>
</feature>
<proteinExistence type="predicted"/>
<keyword evidence="4" id="KW-1185">Reference proteome</keyword>
<dbReference type="SUPFAM" id="SSF55073">
    <property type="entry name" value="Nucleotide cyclase"/>
    <property type="match status" value="1"/>
</dbReference>
<dbReference type="SMART" id="SM00267">
    <property type="entry name" value="GGDEF"/>
    <property type="match status" value="1"/>
</dbReference>
<dbReference type="Gene3D" id="3.30.70.270">
    <property type="match status" value="1"/>
</dbReference>
<evidence type="ECO:0000259" key="1">
    <source>
        <dbReference type="PROSITE" id="PS50883"/>
    </source>
</evidence>
<dbReference type="Pfam" id="PF00563">
    <property type="entry name" value="EAL"/>
    <property type="match status" value="1"/>
</dbReference>
<dbReference type="InterPro" id="IPR043128">
    <property type="entry name" value="Rev_trsase/Diguanyl_cyclase"/>
</dbReference>
<gene>
    <name evidence="3" type="ORF">FL583_00610</name>
</gene>
<evidence type="ECO:0000259" key="2">
    <source>
        <dbReference type="PROSITE" id="PS50887"/>
    </source>
</evidence>
<dbReference type="InterPro" id="IPR035919">
    <property type="entry name" value="EAL_sf"/>
</dbReference>
<name>A0A545AZS5_9ACTN</name>
<sequence>MPSSSARALRSAGVCCVRRLSPPPPRPMGPRMGFSWMRRRAVARSAAAALAIGLALLAGLAVFSSRGSASAMATISAHEQTSQQWNQVYLKISIEYEQLVDFLRADSAVGRQPLISSIGSAEPNLRWLTANGSKADAFQARALQNTYGGYSYTLRTLVEADKRGDRAEVLLDAEQAALSASALRKQATVNIARNGLEASGVLRDAQQANHRILVAVEVISAVDVALVVLCTLVLFAYQRGTERQADESQYRASHDSLTGVANRGLLHERVDQALADCAPGDGVALLLLDLNRFKEVNDTLGHHAGDELLKEVAARLTQAARRHDLVARLGGDEFAVLIPGVPDDRTAVEIGDRFHVALCGPMVVEGVMVDVSGSVGISRYPTPSGSAGELLQHADIAMYLAKRGGLGIAFYRPDDDRHTSERLTVVAELREAVERGDLTVHYQPIVRRSTHEVRGVEALVRWPHPSRGLLTPEEFVPIAEENDLIPALTDLVLDRALAQHRAWLDAGLDLPVAVNVGGACFLDAGFPARVRSLLDRHRVEPGRLTAEITESAVLPDAGRASAVLTELRGLGVRLSIDDFGTGFSAMGHLQSMPLDELKIDRSITAQIGATEGGKAVVGALIELGHALRLEVVVEGVEDAATCAVVDSLGADRLQGYAFSRPLPPEELVAWTRPIPAAATP</sequence>
<dbReference type="Proteomes" id="UP000317982">
    <property type="component" value="Unassembled WGS sequence"/>
</dbReference>
<dbReference type="CDD" id="cd01948">
    <property type="entry name" value="EAL"/>
    <property type="match status" value="1"/>
</dbReference>
<evidence type="ECO:0000313" key="3">
    <source>
        <dbReference type="EMBL" id="TQS46814.1"/>
    </source>
</evidence>
<dbReference type="PROSITE" id="PS50887">
    <property type="entry name" value="GGDEF"/>
    <property type="match status" value="1"/>
</dbReference>
<dbReference type="NCBIfam" id="TIGR00254">
    <property type="entry name" value="GGDEF"/>
    <property type="match status" value="1"/>
</dbReference>
<dbReference type="CDD" id="cd01949">
    <property type="entry name" value="GGDEF"/>
    <property type="match status" value="1"/>
</dbReference>
<dbReference type="SMART" id="SM00052">
    <property type="entry name" value="EAL"/>
    <property type="match status" value="1"/>
</dbReference>
<dbReference type="PROSITE" id="PS50883">
    <property type="entry name" value="EAL"/>
    <property type="match status" value="1"/>
</dbReference>
<dbReference type="InterPro" id="IPR029787">
    <property type="entry name" value="Nucleotide_cyclase"/>
</dbReference>
<comment type="caution">
    <text evidence="3">The sequence shown here is derived from an EMBL/GenBank/DDBJ whole genome shotgun (WGS) entry which is preliminary data.</text>
</comment>
<feature type="domain" description="GGDEF" evidence="2">
    <location>
        <begin position="281"/>
        <end position="413"/>
    </location>
</feature>
<dbReference type="PANTHER" id="PTHR33121">
    <property type="entry name" value="CYCLIC DI-GMP PHOSPHODIESTERASE PDEF"/>
    <property type="match status" value="1"/>
</dbReference>
<dbReference type="EMBL" id="VIRS01000001">
    <property type="protein sequence ID" value="TQS46814.1"/>
    <property type="molecule type" value="Genomic_DNA"/>
</dbReference>
<accession>A0A545AZS5</accession>
<reference evidence="3 4" key="1">
    <citation type="submission" date="2019-07" db="EMBL/GenBank/DDBJ databases">
        <title>Cryptosporangium phraense sp. nov., isolated from plant litter.</title>
        <authorList>
            <person name="Suriyachadkun C."/>
        </authorList>
    </citation>
    <scope>NUCLEOTIDE SEQUENCE [LARGE SCALE GENOMIC DNA]</scope>
    <source>
        <strain evidence="3 4">A-T 5661</strain>
    </source>
</reference>
<dbReference type="InterPro" id="IPR050706">
    <property type="entry name" value="Cyclic-di-GMP_PDE-like"/>
</dbReference>
<evidence type="ECO:0000313" key="4">
    <source>
        <dbReference type="Proteomes" id="UP000317982"/>
    </source>
</evidence>
<dbReference type="InterPro" id="IPR001633">
    <property type="entry name" value="EAL_dom"/>
</dbReference>
<dbReference type="Pfam" id="PF00990">
    <property type="entry name" value="GGDEF"/>
    <property type="match status" value="1"/>
</dbReference>
<dbReference type="AlphaFoldDB" id="A0A545AZS5"/>
<dbReference type="InterPro" id="IPR000160">
    <property type="entry name" value="GGDEF_dom"/>
</dbReference>
<protein>
    <submittedName>
        <fullName evidence="3">EAL domain-containing protein</fullName>
    </submittedName>
</protein>